<evidence type="ECO:0000313" key="3">
    <source>
        <dbReference type="EMBL" id="CAG8776964.1"/>
    </source>
</evidence>
<feature type="non-terminal residue" evidence="3">
    <location>
        <position position="1"/>
    </location>
</feature>
<gene>
    <name evidence="3" type="ORF">GMARGA_LOCUS19199</name>
</gene>
<keyword evidence="2" id="KW-0812">Transmembrane</keyword>
<feature type="transmembrane region" description="Helical" evidence="2">
    <location>
        <begin position="277"/>
        <end position="294"/>
    </location>
</feature>
<name>A0ABN7VIK1_GIGMA</name>
<evidence type="ECO:0000256" key="1">
    <source>
        <dbReference type="SAM" id="MobiDB-lite"/>
    </source>
</evidence>
<reference evidence="3 4" key="1">
    <citation type="submission" date="2021-06" db="EMBL/GenBank/DDBJ databases">
        <authorList>
            <person name="Kallberg Y."/>
            <person name="Tangrot J."/>
            <person name="Rosling A."/>
        </authorList>
    </citation>
    <scope>NUCLEOTIDE SEQUENCE [LARGE SCALE GENOMIC DNA]</scope>
    <source>
        <strain evidence="3 4">120-4 pot B 10/14</strain>
    </source>
</reference>
<dbReference type="EMBL" id="CAJVQB010015846">
    <property type="protein sequence ID" value="CAG8776964.1"/>
    <property type="molecule type" value="Genomic_DNA"/>
</dbReference>
<feature type="region of interest" description="Disordered" evidence="1">
    <location>
        <begin position="222"/>
        <end position="271"/>
    </location>
</feature>
<feature type="compositionally biased region" description="Low complexity" evidence="1">
    <location>
        <begin position="238"/>
        <end position="251"/>
    </location>
</feature>
<proteinExistence type="predicted"/>
<accession>A0ABN7VIK1</accession>
<evidence type="ECO:0000313" key="4">
    <source>
        <dbReference type="Proteomes" id="UP000789901"/>
    </source>
</evidence>
<protein>
    <submittedName>
        <fullName evidence="3">6486_t:CDS:1</fullName>
    </submittedName>
</protein>
<evidence type="ECO:0000256" key="2">
    <source>
        <dbReference type="SAM" id="Phobius"/>
    </source>
</evidence>
<keyword evidence="4" id="KW-1185">Reference proteome</keyword>
<keyword evidence="2" id="KW-0472">Membrane</keyword>
<sequence>TNKHLKPMGYKAEEIERKFRSVASVRIWSKKPEYSNDAGAAHNLKEDCQLLAKFFDKITELKNAKSKIIKFESQEEFEKNKQNLTRQCQEAINGLQTRTGSSTSIGGICIIWADFSDHLDGLISAFRRDLESLSGEIDRIPYDVGKKLKKLKIEEQNLKRTIEENLKRANLEKDPDKKRKLLILVDEDKKKLQTNYEEQKKIRIGENFDPEKSIEEFINGIEEKLSGRNKPPKKPDANRNPSDDANPNNPSKRQPSKPLDPFQANPNPNQNPLQNKHLIIIVAIALLVIFYFYSQKKEPEPNYYDF</sequence>
<dbReference type="Proteomes" id="UP000789901">
    <property type="component" value="Unassembled WGS sequence"/>
</dbReference>
<comment type="caution">
    <text evidence="3">The sequence shown here is derived from an EMBL/GenBank/DDBJ whole genome shotgun (WGS) entry which is preliminary data.</text>
</comment>
<keyword evidence="2" id="KW-1133">Transmembrane helix</keyword>
<organism evidence="3 4">
    <name type="scientific">Gigaspora margarita</name>
    <dbReference type="NCBI Taxonomy" id="4874"/>
    <lineage>
        <taxon>Eukaryota</taxon>
        <taxon>Fungi</taxon>
        <taxon>Fungi incertae sedis</taxon>
        <taxon>Mucoromycota</taxon>
        <taxon>Glomeromycotina</taxon>
        <taxon>Glomeromycetes</taxon>
        <taxon>Diversisporales</taxon>
        <taxon>Gigasporaceae</taxon>
        <taxon>Gigaspora</taxon>
    </lineage>
</organism>